<accession>A0A0B1NXR5</accession>
<evidence type="ECO:0000256" key="5">
    <source>
        <dbReference type="ARBA" id="ARBA00022598"/>
    </source>
</evidence>
<evidence type="ECO:0000256" key="2">
    <source>
        <dbReference type="ARBA" id="ARBA00005312"/>
    </source>
</evidence>
<evidence type="ECO:0000259" key="12">
    <source>
        <dbReference type="PROSITE" id="PS50862"/>
    </source>
</evidence>
<dbReference type="InterPro" id="IPR004364">
    <property type="entry name" value="Aa-tRNA-synt_II"/>
</dbReference>
<comment type="catalytic activity">
    <reaction evidence="10">
        <text>tRNA(Asp) + L-aspartate + ATP = L-aspartyl-tRNA(Asp) + AMP + diphosphate</text>
        <dbReference type="Rhea" id="RHEA:19649"/>
        <dbReference type="Rhea" id="RHEA-COMP:9660"/>
        <dbReference type="Rhea" id="RHEA-COMP:9678"/>
        <dbReference type="ChEBI" id="CHEBI:29991"/>
        <dbReference type="ChEBI" id="CHEBI:30616"/>
        <dbReference type="ChEBI" id="CHEBI:33019"/>
        <dbReference type="ChEBI" id="CHEBI:78442"/>
        <dbReference type="ChEBI" id="CHEBI:78516"/>
        <dbReference type="ChEBI" id="CHEBI:456215"/>
        <dbReference type="EC" id="6.1.1.12"/>
    </reaction>
</comment>
<dbReference type="HOGENOM" id="CLU_004553_1_2_1"/>
<keyword evidence="6" id="KW-0547">Nucleotide-binding</keyword>
<feature type="region of interest" description="Disordered" evidence="11">
    <location>
        <begin position="290"/>
        <end position="311"/>
    </location>
</feature>
<evidence type="ECO:0000256" key="6">
    <source>
        <dbReference type="ARBA" id="ARBA00022741"/>
    </source>
</evidence>
<evidence type="ECO:0000256" key="8">
    <source>
        <dbReference type="ARBA" id="ARBA00022917"/>
    </source>
</evidence>
<evidence type="ECO:0000313" key="13">
    <source>
        <dbReference type="EMBL" id="KHJ31182.1"/>
    </source>
</evidence>
<dbReference type="EMBL" id="JNVN01003151">
    <property type="protein sequence ID" value="KHJ31182.1"/>
    <property type="molecule type" value="Genomic_DNA"/>
</dbReference>
<evidence type="ECO:0000313" key="14">
    <source>
        <dbReference type="Proteomes" id="UP000030854"/>
    </source>
</evidence>
<evidence type="ECO:0000256" key="11">
    <source>
        <dbReference type="SAM" id="MobiDB-lite"/>
    </source>
</evidence>
<dbReference type="OMA" id="EYIVTHA"/>
<comment type="caution">
    <text evidence="13">The sequence shown here is derived from an EMBL/GenBank/DDBJ whole genome shotgun (WGS) entry which is preliminary data.</text>
</comment>
<gene>
    <name evidence="13" type="ORF">EV44_g0754</name>
</gene>
<dbReference type="SUPFAM" id="SSF50249">
    <property type="entry name" value="Nucleic acid-binding proteins"/>
    <property type="match status" value="1"/>
</dbReference>
<dbReference type="InterPro" id="IPR012340">
    <property type="entry name" value="NA-bd_OB-fold"/>
</dbReference>
<dbReference type="NCBIfam" id="TIGR00458">
    <property type="entry name" value="aspS_nondisc"/>
    <property type="match status" value="1"/>
</dbReference>
<organism evidence="13 14">
    <name type="scientific">Uncinula necator</name>
    <name type="common">Grape powdery mildew</name>
    <dbReference type="NCBI Taxonomy" id="52586"/>
    <lineage>
        <taxon>Eukaryota</taxon>
        <taxon>Fungi</taxon>
        <taxon>Dikarya</taxon>
        <taxon>Ascomycota</taxon>
        <taxon>Pezizomycotina</taxon>
        <taxon>Leotiomycetes</taxon>
        <taxon>Erysiphales</taxon>
        <taxon>Erysiphaceae</taxon>
        <taxon>Erysiphe</taxon>
    </lineage>
</organism>
<dbReference type="GO" id="GO:0004815">
    <property type="term" value="F:aspartate-tRNA ligase activity"/>
    <property type="evidence" value="ECO:0007669"/>
    <property type="project" value="UniProtKB-EC"/>
</dbReference>
<evidence type="ECO:0000256" key="7">
    <source>
        <dbReference type="ARBA" id="ARBA00022840"/>
    </source>
</evidence>
<dbReference type="PANTHER" id="PTHR43450">
    <property type="entry name" value="ASPARTYL-TRNA SYNTHETASE"/>
    <property type="match status" value="1"/>
</dbReference>
<dbReference type="Pfam" id="PF09924">
    <property type="entry name" value="LPG_synthase_C"/>
    <property type="match status" value="1"/>
</dbReference>
<keyword evidence="7" id="KW-0067">ATP-binding</keyword>
<dbReference type="InterPro" id="IPR045864">
    <property type="entry name" value="aa-tRNA-synth_II/BPL/LPL"/>
</dbReference>
<dbReference type="CDD" id="cd00776">
    <property type="entry name" value="AsxRS_core"/>
    <property type="match status" value="1"/>
</dbReference>
<dbReference type="STRING" id="52586.A0A0B1NXR5"/>
<evidence type="ECO:0000256" key="9">
    <source>
        <dbReference type="ARBA" id="ARBA00023146"/>
    </source>
</evidence>
<dbReference type="CDD" id="cd04320">
    <property type="entry name" value="AspRS_cyto_N"/>
    <property type="match status" value="1"/>
</dbReference>
<sequence length="1030" mass="117900">MPFLRNSLRRIRDSAYYSNVSSSPGTTIPRKTEAIDINSRPRASSTTKDFLIRNSVNKCSIDISEEDSNNARAVKLGETYCYKSEDKEVIITLDISHDRKPLSDSEVDERKLIKNETLECDRLYRPLSMNMSKSWNTEYRILFKDIDFKKSNGEIFCFRARIHTLRRLSSNMVFIIFRQQTITIQGILQSSRQPERLIRNSEHKTCIEPITEKMVRYVEHLPSETLVLVRAKLREAPHIIKNATIHNYEFEVHEIHKISDLTENVPFTVYDAENISRGRDDDEEENSLIDFDKDEGQIASPISSNSSAPNEKFSCISPVTPVLGHTSVTKSRKSDETYKKRSRSLPQRVRLNNRIVDLRTGPSQSIFRIQAGICNSFRSYLDSKGFLEIHTPKIQGGATESGASVFEVNYFGRPAFLAQSPQLAKQMCIAADFERVYEIGPVFRAEDSNTTRHLTEFTGLDLEMAIEEHYYEALSIIDGMLKNLWKELYQRYQPEIDLISQVYRHERILWLEDTLHISFSEGVKMLQEVGWTDDNGNMPSNTEDLSTRAEARLGALIKEKYKTDYYILDKFPASARPFYAMPDPKDDRFTNSFDIFLRGQEIISGGQRIHDAKFLEKQMKKNGLRLESMPDYLEGFRWGAPPHAGCGIGLERLTSLFLNLGNIRLASIFPLDPKSFPKKPQALKLRYEEASTINSPLGGYDLDRICSLQPLERLIANYGDAANTTWLDEQYHVWRHPSSGAAQGYVINSGHAIIIGDTLCDKSQYQQIISSFLQFIQDHRDLKPIWLIAGPITEKILGEKHSWRTIGCIAEERIDPRNNPAMKDKDLARKIRHAHNEGVRELKLINSQPTYEDIRTKIGSRIHDWHKNRKGTQVHLTKIRPWVDQEHRRYFYSHTIDGKIHALVVLHKLSPENGYQIKISLEFPGAPSGTIESLILYSMKSIVSEDPEIKQVTFGTGALPILNGGRNIGNFKVKALKKAYSKLYQQLKLNNKSEFREKMGVWIDPVYVCYPRGGLGPSAIRAIMGFLGAE</sequence>
<evidence type="ECO:0000256" key="4">
    <source>
        <dbReference type="ARBA" id="ARBA00022490"/>
    </source>
</evidence>
<comment type="similarity">
    <text evidence="2">Belongs to the class-II aminoacyl-tRNA synthetase family. Type 2 subfamily.</text>
</comment>
<evidence type="ECO:0000256" key="3">
    <source>
        <dbReference type="ARBA" id="ARBA00012841"/>
    </source>
</evidence>
<dbReference type="InterPro" id="IPR002312">
    <property type="entry name" value="Asp/Asn-tRNA-synth_IIb"/>
</dbReference>
<dbReference type="InterPro" id="IPR024320">
    <property type="entry name" value="LPG_synthase_C"/>
</dbReference>
<dbReference type="GO" id="GO:0003723">
    <property type="term" value="F:RNA binding"/>
    <property type="evidence" value="ECO:0007669"/>
    <property type="project" value="TreeGrafter"/>
</dbReference>
<dbReference type="Gene3D" id="2.40.50.140">
    <property type="entry name" value="Nucleic acid-binding proteins"/>
    <property type="match status" value="1"/>
</dbReference>
<name>A0A0B1NXR5_UNCNE</name>
<dbReference type="GO" id="GO:0005829">
    <property type="term" value="C:cytosol"/>
    <property type="evidence" value="ECO:0007669"/>
    <property type="project" value="TreeGrafter"/>
</dbReference>
<proteinExistence type="inferred from homology"/>
<comment type="subcellular location">
    <subcellularLocation>
        <location evidence="1">Cytoplasm</location>
    </subcellularLocation>
</comment>
<dbReference type="InterPro" id="IPR004523">
    <property type="entry name" value="Asp-tRNA_synthase_2"/>
</dbReference>
<keyword evidence="5" id="KW-0436">Ligase</keyword>
<dbReference type="GO" id="GO:0006422">
    <property type="term" value="P:aspartyl-tRNA aminoacylation"/>
    <property type="evidence" value="ECO:0007669"/>
    <property type="project" value="InterPro"/>
</dbReference>
<dbReference type="PANTHER" id="PTHR43450:SF2">
    <property type="entry name" value="ASPARTATE--TRNA LIGASE"/>
    <property type="match status" value="1"/>
</dbReference>
<keyword evidence="14" id="KW-1185">Reference proteome</keyword>
<evidence type="ECO:0000256" key="10">
    <source>
        <dbReference type="ARBA" id="ARBA00047904"/>
    </source>
</evidence>
<dbReference type="GO" id="GO:0017101">
    <property type="term" value="C:aminoacyl-tRNA synthetase multienzyme complex"/>
    <property type="evidence" value="ECO:0007669"/>
    <property type="project" value="TreeGrafter"/>
</dbReference>
<feature type="domain" description="Aminoacyl-transfer RNA synthetases class-II family profile" evidence="12">
    <location>
        <begin position="367"/>
        <end position="670"/>
    </location>
</feature>
<dbReference type="Proteomes" id="UP000030854">
    <property type="component" value="Unassembled WGS sequence"/>
</dbReference>
<keyword evidence="8" id="KW-0648">Protein biosynthesis</keyword>
<reference evidence="13 14" key="1">
    <citation type="journal article" date="2014" name="BMC Genomics">
        <title>Adaptive genomic structural variation in the grape powdery mildew pathogen, Erysiphe necator.</title>
        <authorList>
            <person name="Jones L."/>
            <person name="Riaz S."/>
            <person name="Morales-Cruz A."/>
            <person name="Amrine K.C."/>
            <person name="McGuire B."/>
            <person name="Gubler W.D."/>
            <person name="Walker M.A."/>
            <person name="Cantu D."/>
        </authorList>
    </citation>
    <scope>NUCLEOTIDE SEQUENCE [LARGE SCALE GENOMIC DNA]</scope>
    <source>
        <strain evidence="14">c</strain>
    </source>
</reference>
<dbReference type="GO" id="GO:0005524">
    <property type="term" value="F:ATP binding"/>
    <property type="evidence" value="ECO:0007669"/>
    <property type="project" value="UniProtKB-KW"/>
</dbReference>
<keyword evidence="4" id="KW-0963">Cytoplasm</keyword>
<feature type="compositionally biased region" description="Low complexity" evidence="11">
    <location>
        <begin position="298"/>
        <end position="310"/>
    </location>
</feature>
<dbReference type="PRINTS" id="PR01042">
    <property type="entry name" value="TRNASYNTHASP"/>
</dbReference>
<dbReference type="Pfam" id="PF00152">
    <property type="entry name" value="tRNA-synt_2"/>
    <property type="match status" value="1"/>
</dbReference>
<dbReference type="InterPro" id="IPR006195">
    <property type="entry name" value="aa-tRNA-synth_II"/>
</dbReference>
<dbReference type="SUPFAM" id="SSF55681">
    <property type="entry name" value="Class II aaRS and biotin synthetases"/>
    <property type="match status" value="1"/>
</dbReference>
<dbReference type="FunFam" id="3.30.930.10:FF:000013">
    <property type="entry name" value="Aspartate--tRNA ligase, cytoplasmic"/>
    <property type="match status" value="1"/>
</dbReference>
<dbReference type="EC" id="6.1.1.12" evidence="3"/>
<evidence type="ECO:0000256" key="1">
    <source>
        <dbReference type="ARBA" id="ARBA00004496"/>
    </source>
</evidence>
<dbReference type="AlphaFoldDB" id="A0A0B1NXR5"/>
<dbReference type="PROSITE" id="PS50862">
    <property type="entry name" value="AA_TRNA_LIGASE_II"/>
    <property type="match status" value="1"/>
</dbReference>
<protein>
    <recommendedName>
        <fullName evidence="3">aspartate--tRNA ligase</fullName>
        <ecNumber evidence="3">6.1.1.12</ecNumber>
    </recommendedName>
</protein>
<dbReference type="Gene3D" id="3.30.930.10">
    <property type="entry name" value="Bira Bifunctional Protein, Domain 2"/>
    <property type="match status" value="1"/>
</dbReference>
<keyword evidence="9 13" id="KW-0030">Aminoacyl-tRNA synthetase</keyword>
<dbReference type="HAMAP" id="MF_02075">
    <property type="entry name" value="Asp_tRNA_synth_type2"/>
    <property type="match status" value="1"/>
</dbReference>